<keyword evidence="10" id="KW-1185">Reference proteome</keyword>
<evidence type="ECO:0000313" key="10">
    <source>
        <dbReference type="Proteomes" id="UP000077266"/>
    </source>
</evidence>
<dbReference type="GO" id="GO:0000981">
    <property type="term" value="F:DNA-binding transcription factor activity, RNA polymerase II-specific"/>
    <property type="evidence" value="ECO:0007669"/>
    <property type="project" value="TreeGrafter"/>
</dbReference>
<evidence type="ECO:0000256" key="6">
    <source>
        <dbReference type="ARBA" id="ARBA00023242"/>
    </source>
</evidence>
<organism evidence="9 10">
    <name type="scientific">Exidia glandulosa HHB12029</name>
    <dbReference type="NCBI Taxonomy" id="1314781"/>
    <lineage>
        <taxon>Eukaryota</taxon>
        <taxon>Fungi</taxon>
        <taxon>Dikarya</taxon>
        <taxon>Basidiomycota</taxon>
        <taxon>Agaricomycotina</taxon>
        <taxon>Agaricomycetes</taxon>
        <taxon>Auriculariales</taxon>
        <taxon>Exidiaceae</taxon>
        <taxon>Exidia</taxon>
    </lineage>
</organism>
<dbReference type="SMART" id="SM00355">
    <property type="entry name" value="ZnF_C2H2"/>
    <property type="match status" value="1"/>
</dbReference>
<evidence type="ECO:0000256" key="2">
    <source>
        <dbReference type="ARBA" id="ARBA00022723"/>
    </source>
</evidence>
<evidence type="ECO:0000256" key="3">
    <source>
        <dbReference type="ARBA" id="ARBA00022737"/>
    </source>
</evidence>
<reference evidence="9 10" key="1">
    <citation type="journal article" date="2016" name="Mol. Biol. Evol.">
        <title>Comparative Genomics of Early-Diverging Mushroom-Forming Fungi Provides Insights into the Origins of Lignocellulose Decay Capabilities.</title>
        <authorList>
            <person name="Nagy L.G."/>
            <person name="Riley R."/>
            <person name="Tritt A."/>
            <person name="Adam C."/>
            <person name="Daum C."/>
            <person name="Floudas D."/>
            <person name="Sun H."/>
            <person name="Yadav J.S."/>
            <person name="Pangilinan J."/>
            <person name="Larsson K.H."/>
            <person name="Matsuura K."/>
            <person name="Barry K."/>
            <person name="Labutti K."/>
            <person name="Kuo R."/>
            <person name="Ohm R.A."/>
            <person name="Bhattacharya S.S."/>
            <person name="Shirouzu T."/>
            <person name="Yoshinaga Y."/>
            <person name="Martin F.M."/>
            <person name="Grigoriev I.V."/>
            <person name="Hibbett D.S."/>
        </authorList>
    </citation>
    <scope>NUCLEOTIDE SEQUENCE [LARGE SCALE GENOMIC DNA]</scope>
    <source>
        <strain evidence="9 10">HHB12029</strain>
    </source>
</reference>
<dbReference type="InterPro" id="IPR013087">
    <property type="entry name" value="Znf_C2H2_type"/>
</dbReference>
<keyword evidence="4 7" id="KW-0863">Zinc-finger</keyword>
<dbReference type="Gene3D" id="3.30.160.60">
    <property type="entry name" value="Classic Zinc Finger"/>
    <property type="match status" value="2"/>
</dbReference>
<evidence type="ECO:0000256" key="7">
    <source>
        <dbReference type="PROSITE-ProRule" id="PRU00042"/>
    </source>
</evidence>
<gene>
    <name evidence="9" type="ORF">EXIGLDRAFT_88244</name>
</gene>
<keyword evidence="3" id="KW-0677">Repeat</keyword>
<dbReference type="PROSITE" id="PS50157">
    <property type="entry name" value="ZINC_FINGER_C2H2_2"/>
    <property type="match status" value="2"/>
</dbReference>
<protein>
    <recommendedName>
        <fullName evidence="8">C2H2-type domain-containing protein</fullName>
    </recommendedName>
</protein>
<evidence type="ECO:0000313" key="9">
    <source>
        <dbReference type="EMBL" id="KZW01214.1"/>
    </source>
</evidence>
<proteinExistence type="predicted"/>
<dbReference type="GO" id="GO:0005634">
    <property type="term" value="C:nucleus"/>
    <property type="evidence" value="ECO:0007669"/>
    <property type="project" value="UniProtKB-SubCell"/>
</dbReference>
<keyword evidence="2" id="KW-0479">Metal-binding</keyword>
<dbReference type="PANTHER" id="PTHR24394:SF44">
    <property type="entry name" value="ZINC FINGER PROTEIN 271-LIKE"/>
    <property type="match status" value="1"/>
</dbReference>
<dbReference type="GO" id="GO:0008270">
    <property type="term" value="F:zinc ion binding"/>
    <property type="evidence" value="ECO:0007669"/>
    <property type="project" value="UniProtKB-KW"/>
</dbReference>
<dbReference type="EMBL" id="KV425895">
    <property type="protein sequence ID" value="KZW01214.1"/>
    <property type="molecule type" value="Genomic_DNA"/>
</dbReference>
<evidence type="ECO:0000256" key="5">
    <source>
        <dbReference type="ARBA" id="ARBA00022833"/>
    </source>
</evidence>
<dbReference type="Pfam" id="PF00096">
    <property type="entry name" value="zf-C2H2"/>
    <property type="match status" value="1"/>
</dbReference>
<comment type="subcellular location">
    <subcellularLocation>
        <location evidence="1">Nucleus</location>
    </subcellularLocation>
</comment>
<feature type="domain" description="C2H2-type" evidence="8">
    <location>
        <begin position="21"/>
        <end position="49"/>
    </location>
</feature>
<evidence type="ECO:0000256" key="1">
    <source>
        <dbReference type="ARBA" id="ARBA00004123"/>
    </source>
</evidence>
<dbReference type="SUPFAM" id="SSF57667">
    <property type="entry name" value="beta-beta-alpha zinc fingers"/>
    <property type="match status" value="1"/>
</dbReference>
<keyword evidence="5" id="KW-0862">Zinc</keyword>
<dbReference type="AlphaFoldDB" id="A0A165NTW8"/>
<dbReference type="PROSITE" id="PS00028">
    <property type="entry name" value="ZINC_FINGER_C2H2_1"/>
    <property type="match status" value="1"/>
</dbReference>
<dbReference type="InterPro" id="IPR036236">
    <property type="entry name" value="Znf_C2H2_sf"/>
</dbReference>
<dbReference type="InParanoid" id="A0A165NTW8"/>
<evidence type="ECO:0000259" key="8">
    <source>
        <dbReference type="PROSITE" id="PS50157"/>
    </source>
</evidence>
<dbReference type="FunFam" id="3.30.160.60:FF:002343">
    <property type="entry name" value="Zinc finger protein 33A"/>
    <property type="match status" value="1"/>
</dbReference>
<keyword evidence="6" id="KW-0539">Nucleus</keyword>
<dbReference type="Proteomes" id="UP000077266">
    <property type="component" value="Unassembled WGS sequence"/>
</dbReference>
<dbReference type="OrthoDB" id="6077919at2759"/>
<name>A0A165NTW8_EXIGL</name>
<dbReference type="PANTHER" id="PTHR24394">
    <property type="entry name" value="ZINC FINGER PROTEIN"/>
    <property type="match status" value="1"/>
</dbReference>
<feature type="domain" description="C2H2-type" evidence="8">
    <location>
        <begin position="1"/>
        <end position="20"/>
    </location>
</feature>
<dbReference type="STRING" id="1314781.A0A165NTW8"/>
<evidence type="ECO:0000256" key="4">
    <source>
        <dbReference type="ARBA" id="ARBA00022771"/>
    </source>
</evidence>
<sequence>MFERPSAVQIHMRTHTGEKPYECPHCHKMYPSSTNLNRHVRQVHGEDVPGSSSRPARK</sequence>
<accession>A0A165NTW8</accession>